<dbReference type="STRING" id="589385.SAMN05421504_102122"/>
<reference evidence="2 3" key="1">
    <citation type="submission" date="2016-10" db="EMBL/GenBank/DDBJ databases">
        <authorList>
            <person name="de Groot N.N."/>
        </authorList>
    </citation>
    <scope>NUCLEOTIDE SEQUENCE [LARGE SCALE GENOMIC DNA]</scope>
    <source>
        <strain evidence="2 3">CPCC 202699</strain>
    </source>
</reference>
<dbReference type="PROSITE" id="PS51257">
    <property type="entry name" value="PROKAR_LIPOPROTEIN"/>
    <property type="match status" value="1"/>
</dbReference>
<protein>
    <recommendedName>
        <fullName evidence="4">DUF2771 domain-containing protein</fullName>
    </recommendedName>
</protein>
<dbReference type="InterPro" id="IPR024495">
    <property type="entry name" value="DUF2771"/>
</dbReference>
<dbReference type="EMBL" id="FNON01000002">
    <property type="protein sequence ID" value="SDX04027.1"/>
    <property type="molecule type" value="Genomic_DNA"/>
</dbReference>
<dbReference type="AlphaFoldDB" id="A0A1H2YFT2"/>
<organism evidence="2 3">
    <name type="scientific">Amycolatopsis xylanica</name>
    <dbReference type="NCBI Taxonomy" id="589385"/>
    <lineage>
        <taxon>Bacteria</taxon>
        <taxon>Bacillati</taxon>
        <taxon>Actinomycetota</taxon>
        <taxon>Actinomycetes</taxon>
        <taxon>Pseudonocardiales</taxon>
        <taxon>Pseudonocardiaceae</taxon>
        <taxon>Amycolatopsis</taxon>
    </lineage>
</organism>
<evidence type="ECO:0008006" key="4">
    <source>
        <dbReference type="Google" id="ProtNLM"/>
    </source>
</evidence>
<gene>
    <name evidence="2" type="ORF">SAMN05421504_102122</name>
</gene>
<evidence type="ECO:0000313" key="3">
    <source>
        <dbReference type="Proteomes" id="UP000199515"/>
    </source>
</evidence>
<evidence type="ECO:0000313" key="2">
    <source>
        <dbReference type="EMBL" id="SDX04027.1"/>
    </source>
</evidence>
<accession>A0A1H2YFT2</accession>
<sequence length="164" mass="17467">MRRSAMVASLAVGAALLTGCSAPGEPEVTFFADGKTIRIEPTVHCDVINGSCKQNQASPASLKARPGKPVQISVPAEIAETPWKIIVVYANSKGELQPAIEKLFTDKEHYAYTASTPNPGDQILGIEVQQPAPAVDQGRLVVDEDGTPVLVMRAFWSLQIEAAV</sequence>
<proteinExistence type="predicted"/>
<feature type="signal peptide" evidence="1">
    <location>
        <begin position="1"/>
        <end position="24"/>
    </location>
</feature>
<dbReference type="Pfam" id="PF10969">
    <property type="entry name" value="DUF2771"/>
    <property type="match status" value="1"/>
</dbReference>
<feature type="chain" id="PRO_5011644690" description="DUF2771 domain-containing protein" evidence="1">
    <location>
        <begin position="25"/>
        <end position="164"/>
    </location>
</feature>
<keyword evidence="3" id="KW-1185">Reference proteome</keyword>
<evidence type="ECO:0000256" key="1">
    <source>
        <dbReference type="SAM" id="SignalP"/>
    </source>
</evidence>
<keyword evidence="1" id="KW-0732">Signal</keyword>
<dbReference type="Proteomes" id="UP000199515">
    <property type="component" value="Unassembled WGS sequence"/>
</dbReference>
<name>A0A1H2YFT2_9PSEU</name>
<dbReference type="OrthoDB" id="4772953at2"/>
<dbReference type="RefSeq" id="WP_091288061.1">
    <property type="nucleotide sequence ID" value="NZ_FNON01000002.1"/>
</dbReference>